<dbReference type="EMBL" id="BSYO01000026">
    <property type="protein sequence ID" value="GMH23806.1"/>
    <property type="molecule type" value="Genomic_DNA"/>
</dbReference>
<feature type="compositionally biased region" description="Basic and acidic residues" evidence="1">
    <location>
        <begin position="81"/>
        <end position="103"/>
    </location>
</feature>
<dbReference type="PANTHER" id="PTHR35461:SF3">
    <property type="entry name" value="OVATE DOMAIN-CONTAINING PROTEIN"/>
    <property type="match status" value="1"/>
</dbReference>
<dbReference type="Proteomes" id="UP001279734">
    <property type="component" value="Unassembled WGS sequence"/>
</dbReference>
<feature type="compositionally biased region" description="Basic and acidic residues" evidence="1">
    <location>
        <begin position="56"/>
        <end position="65"/>
    </location>
</feature>
<name>A0AAD3Y1Q9_NEPGR</name>
<sequence>MLLRNSIAGTRKFFQRTFENFKSFISGGYSYQRLPKTPPFSPFSCGRRPARVDTHLGHRSLDGVSRDSGGTAMKGKGGRKPAAEAEAATKHAEEEVRRHERFANRNGRRDFPWEKRDTHEGERERQMELCRRATRERRLVLVAQRLKELEMPDEEHAWDIKEVLHYYSRLTCPAFLDIVDRFFAEMFPDLFTPQMGFHSTPKQPLMKF</sequence>
<comment type="caution">
    <text evidence="2">The sequence shown here is derived from an EMBL/GenBank/DDBJ whole genome shotgun (WGS) entry which is preliminary data.</text>
</comment>
<proteinExistence type="predicted"/>
<feature type="region of interest" description="Disordered" evidence="1">
    <location>
        <begin position="56"/>
        <end position="103"/>
    </location>
</feature>
<gene>
    <name evidence="2" type="ORF">Nepgr_025649</name>
</gene>
<evidence type="ECO:0000313" key="2">
    <source>
        <dbReference type="EMBL" id="GMH23806.1"/>
    </source>
</evidence>
<dbReference type="AlphaFoldDB" id="A0AAD3Y1Q9"/>
<accession>A0AAD3Y1Q9</accession>
<evidence type="ECO:0000313" key="3">
    <source>
        <dbReference type="Proteomes" id="UP001279734"/>
    </source>
</evidence>
<reference evidence="2" key="1">
    <citation type="submission" date="2023-05" db="EMBL/GenBank/DDBJ databases">
        <title>Nepenthes gracilis genome sequencing.</title>
        <authorList>
            <person name="Fukushima K."/>
        </authorList>
    </citation>
    <scope>NUCLEOTIDE SEQUENCE</scope>
    <source>
        <strain evidence="2">SING2019-196</strain>
    </source>
</reference>
<organism evidence="2 3">
    <name type="scientific">Nepenthes gracilis</name>
    <name type="common">Slender pitcher plant</name>
    <dbReference type="NCBI Taxonomy" id="150966"/>
    <lineage>
        <taxon>Eukaryota</taxon>
        <taxon>Viridiplantae</taxon>
        <taxon>Streptophyta</taxon>
        <taxon>Embryophyta</taxon>
        <taxon>Tracheophyta</taxon>
        <taxon>Spermatophyta</taxon>
        <taxon>Magnoliopsida</taxon>
        <taxon>eudicotyledons</taxon>
        <taxon>Gunneridae</taxon>
        <taxon>Pentapetalae</taxon>
        <taxon>Caryophyllales</taxon>
        <taxon>Nepenthaceae</taxon>
        <taxon>Nepenthes</taxon>
    </lineage>
</organism>
<keyword evidence="3" id="KW-1185">Reference proteome</keyword>
<protein>
    <submittedName>
        <fullName evidence="2">Uncharacterized protein</fullName>
    </submittedName>
</protein>
<evidence type="ECO:0000256" key="1">
    <source>
        <dbReference type="SAM" id="MobiDB-lite"/>
    </source>
</evidence>
<dbReference type="PANTHER" id="PTHR35461">
    <property type="entry name" value="BNAANNG14610D PROTEIN"/>
    <property type="match status" value="1"/>
</dbReference>